<dbReference type="Gene3D" id="3.30.70.1440">
    <property type="entry name" value="Multidrug efflux transporter AcrB pore domain"/>
    <property type="match status" value="1"/>
</dbReference>
<evidence type="ECO:0000313" key="2">
    <source>
        <dbReference type="EMBL" id="SDC67409.1"/>
    </source>
</evidence>
<dbReference type="RefSeq" id="WP_092439130.1">
    <property type="nucleotide sequence ID" value="NZ_FMYP01000043.1"/>
</dbReference>
<keyword evidence="1" id="KW-1133">Transmembrane helix</keyword>
<proteinExistence type="predicted"/>
<keyword evidence="1" id="KW-0812">Transmembrane</keyword>
<feature type="transmembrane region" description="Helical" evidence="1">
    <location>
        <begin position="856"/>
        <end position="874"/>
    </location>
</feature>
<dbReference type="PRINTS" id="PR00702">
    <property type="entry name" value="ACRIFLAVINRP"/>
</dbReference>
<evidence type="ECO:0000313" key="3">
    <source>
        <dbReference type="Proteomes" id="UP000199452"/>
    </source>
</evidence>
<sequence>MKKITQFAVDYPVSILMIIFAIGVLGWFSFDKLGVDLFPNLNNPRLFIEVRSGERPPEEMEKKFVESLESMAIRQIGVVEVASVVRAGSAQITVEFGWKTDMDEAFLDLQKAVNTFSNKEQSDEIRITQHDPNAAPIMVIGFSKAGDPDLNQLRKLADHYIRNELVRIEGVAEVEVSGAEESEMRITTDSYRLQAFGLTLSEISQKIMAHNQQISGGTITESGMQYIVKGVSLLKTVEDFNALVVGYKSTQKGNPAGTRAPIYLQEVASISVSNQDPINIVRLNGQRCLALSVYKETKFNTVKAVAEVNKSLTAIRKILPSCRLDVITNQGTFISQAIGEVKDSLLVGIVLAIGVLYFFLRRAGTTLIVSITIPISIVATFLLMYFTGMSLNIMTLGGLALGAGMLVDNAIVVIENIFRNHEEGKSVRDAAIIGTSEVGIAITASTITTIVVFLPIVYLHGASGELFRDQALTVTYSLLCSLFAAILVLPMLYKFFYANKPAPVSTKSLKFAGYGRFLEKVLKKRVVVMVTAIIVTIGSFLLVPFIGTEFMPQADSREFTFDLKMQEGTTLPRTSAAVSNIEQVITDALGNDLELIYSQVGPSGGLSDNASSVYTGENTANVRIILKKESKRSPEDVMAIITKATSGVLGLEIGFNRDDSALRQILGTQEAPVVVEIKGDDLNLLTEICDSVKARMLLVKDIYNIQTSIEEGTPEVEIQLNRIKAGMYNLSMQAVIDQVKSQLEGQDAGQVDYQGELRPIKIRIPEKSLSQLDGLLIQNGDQVFRLSEIATISRSRSPREIYHRNQVRMVKIFAQKASDVPLDKVAKQIEERISSIQLPSQYRIQVTGEEEKRKEAMANLSTAFILSILLVYMVMASQFESLVHPFTIMLSIPLSLAGTFITFFILGRPMNIMALIGIIMLAGITVNASIILIDRITQLRKSGLNRHEAIVVAARQRIRPILMTTLTTILALIPMVIGFGEGASLRAPMALAVIGGLVSSTILTLIVIPCFYDTFDRLLGRFQNDQPNND</sequence>
<feature type="transmembrane region" description="Helical" evidence="1">
    <location>
        <begin position="526"/>
        <end position="547"/>
    </location>
</feature>
<dbReference type="SUPFAM" id="SSF82714">
    <property type="entry name" value="Multidrug efflux transporter AcrB TolC docking domain, DN and DC subdomains"/>
    <property type="match status" value="2"/>
</dbReference>
<organism evidence="2 3">
    <name type="scientific">Williamwhitmania taraxaci</name>
    <dbReference type="NCBI Taxonomy" id="1640674"/>
    <lineage>
        <taxon>Bacteria</taxon>
        <taxon>Pseudomonadati</taxon>
        <taxon>Bacteroidota</taxon>
        <taxon>Bacteroidia</taxon>
        <taxon>Bacteroidales</taxon>
        <taxon>Williamwhitmaniaceae</taxon>
        <taxon>Williamwhitmania</taxon>
    </lineage>
</organism>
<dbReference type="InterPro" id="IPR001036">
    <property type="entry name" value="Acrflvin-R"/>
</dbReference>
<dbReference type="Proteomes" id="UP000199452">
    <property type="component" value="Unassembled WGS sequence"/>
</dbReference>
<gene>
    <name evidence="2" type="ORF">SAMN05216323_104321</name>
</gene>
<dbReference type="SUPFAM" id="SSF82693">
    <property type="entry name" value="Multidrug efflux transporter AcrB pore domain, PN1, PN2, PC1 and PC2 subdomains"/>
    <property type="match status" value="2"/>
</dbReference>
<feature type="transmembrane region" description="Helical" evidence="1">
    <location>
        <begin position="958"/>
        <end position="977"/>
    </location>
</feature>
<dbReference type="SUPFAM" id="SSF82866">
    <property type="entry name" value="Multidrug efflux transporter AcrB transmembrane domain"/>
    <property type="match status" value="2"/>
</dbReference>
<feature type="transmembrane region" description="Helical" evidence="1">
    <location>
        <begin position="912"/>
        <end position="937"/>
    </location>
</feature>
<feature type="transmembrane region" description="Helical" evidence="1">
    <location>
        <begin position="12"/>
        <end position="30"/>
    </location>
</feature>
<protein>
    <submittedName>
        <fullName evidence="2">Hydrophobic/amphiphilic exporter-1, HAE1 family</fullName>
    </submittedName>
</protein>
<feature type="transmembrane region" description="Helical" evidence="1">
    <location>
        <begin position="886"/>
        <end position="906"/>
    </location>
</feature>
<dbReference type="GO" id="GO:0005886">
    <property type="term" value="C:plasma membrane"/>
    <property type="evidence" value="ECO:0007669"/>
    <property type="project" value="TreeGrafter"/>
</dbReference>
<dbReference type="Gene3D" id="3.30.70.1320">
    <property type="entry name" value="Multidrug efflux transporter AcrB pore domain like"/>
    <property type="match status" value="1"/>
</dbReference>
<dbReference type="STRING" id="1640674.SAMN05216323_104321"/>
<feature type="transmembrane region" description="Helical" evidence="1">
    <location>
        <begin position="344"/>
        <end position="360"/>
    </location>
</feature>
<feature type="transmembrane region" description="Helical" evidence="1">
    <location>
        <begin position="438"/>
        <end position="459"/>
    </location>
</feature>
<dbReference type="PANTHER" id="PTHR32063:SF0">
    <property type="entry name" value="SWARMING MOTILITY PROTEIN SWRC"/>
    <property type="match status" value="1"/>
</dbReference>
<feature type="transmembrane region" description="Helical" evidence="1">
    <location>
        <begin position="989"/>
        <end position="1012"/>
    </location>
</feature>
<dbReference type="PANTHER" id="PTHR32063">
    <property type="match status" value="1"/>
</dbReference>
<dbReference type="Gene3D" id="3.30.70.1430">
    <property type="entry name" value="Multidrug efflux transporter AcrB pore domain"/>
    <property type="match status" value="2"/>
</dbReference>
<evidence type="ECO:0000256" key="1">
    <source>
        <dbReference type="SAM" id="Phobius"/>
    </source>
</evidence>
<name>A0A1G6NHU1_9BACT</name>
<dbReference type="EMBL" id="FMYP01000043">
    <property type="protein sequence ID" value="SDC67409.1"/>
    <property type="molecule type" value="Genomic_DNA"/>
</dbReference>
<dbReference type="Gene3D" id="3.30.2090.10">
    <property type="entry name" value="Multidrug efflux transporter AcrB TolC docking domain, DN and DC subdomains"/>
    <property type="match status" value="2"/>
</dbReference>
<dbReference type="GO" id="GO:0042910">
    <property type="term" value="F:xenobiotic transmembrane transporter activity"/>
    <property type="evidence" value="ECO:0007669"/>
    <property type="project" value="TreeGrafter"/>
</dbReference>
<feature type="transmembrane region" description="Helical" evidence="1">
    <location>
        <begin position="393"/>
        <end position="418"/>
    </location>
</feature>
<keyword evidence="3" id="KW-1185">Reference proteome</keyword>
<dbReference type="Pfam" id="PF00873">
    <property type="entry name" value="ACR_tran"/>
    <property type="match status" value="1"/>
</dbReference>
<feature type="transmembrane region" description="Helical" evidence="1">
    <location>
        <begin position="471"/>
        <end position="493"/>
    </location>
</feature>
<dbReference type="AlphaFoldDB" id="A0A1G6NHU1"/>
<dbReference type="OrthoDB" id="9798415at2"/>
<feature type="transmembrane region" description="Helical" evidence="1">
    <location>
        <begin position="367"/>
        <end position="387"/>
    </location>
</feature>
<keyword evidence="1" id="KW-0472">Membrane</keyword>
<accession>A0A1G6NHU1</accession>
<dbReference type="InterPro" id="IPR027463">
    <property type="entry name" value="AcrB_DN_DC_subdom"/>
</dbReference>
<dbReference type="Gene3D" id="1.20.1640.10">
    <property type="entry name" value="Multidrug efflux transporter AcrB transmembrane domain"/>
    <property type="match status" value="2"/>
</dbReference>
<reference evidence="2 3" key="1">
    <citation type="submission" date="2016-09" db="EMBL/GenBank/DDBJ databases">
        <authorList>
            <person name="Capua I."/>
            <person name="De Benedictis P."/>
            <person name="Joannis T."/>
            <person name="Lombin L.H."/>
            <person name="Cattoli G."/>
        </authorList>
    </citation>
    <scope>NUCLEOTIDE SEQUENCE [LARGE SCALE GENOMIC DNA]</scope>
    <source>
        <strain evidence="2 3">A7P-90m</strain>
    </source>
</reference>